<gene>
    <name evidence="6" type="ORF">T265_07009</name>
</gene>
<dbReference type="GO" id="GO:0019784">
    <property type="term" value="F:deNEDDylase activity"/>
    <property type="evidence" value="ECO:0007669"/>
    <property type="project" value="InterPro"/>
</dbReference>
<dbReference type="OrthoDB" id="5065855at2759"/>
<dbReference type="AlphaFoldDB" id="A0A074ZQE1"/>
<dbReference type="Proteomes" id="UP000054324">
    <property type="component" value="Unassembled WGS sequence"/>
</dbReference>
<evidence type="ECO:0000313" key="7">
    <source>
        <dbReference type="Proteomes" id="UP000054324"/>
    </source>
</evidence>
<dbReference type="GO" id="GO:0006508">
    <property type="term" value="P:proteolysis"/>
    <property type="evidence" value="ECO:0007669"/>
    <property type="project" value="UniProtKB-KW"/>
</dbReference>
<reference evidence="6 7" key="1">
    <citation type="submission" date="2013-11" db="EMBL/GenBank/DDBJ databases">
        <title>Opisthorchis viverrini - life in the bile duct.</title>
        <authorList>
            <person name="Young N.D."/>
            <person name="Nagarajan N."/>
            <person name="Lin S.J."/>
            <person name="Korhonen P.K."/>
            <person name="Jex A.R."/>
            <person name="Hall R.S."/>
            <person name="Safavi-Hemami H."/>
            <person name="Kaewkong W."/>
            <person name="Bertrand D."/>
            <person name="Gao S."/>
            <person name="Seet Q."/>
            <person name="Wongkham S."/>
            <person name="Teh B.T."/>
            <person name="Wongkham C."/>
            <person name="Intapan P.M."/>
            <person name="Maleewong W."/>
            <person name="Yang X."/>
            <person name="Hu M."/>
            <person name="Wang Z."/>
            <person name="Hofmann A."/>
            <person name="Sternberg P.W."/>
            <person name="Tan P."/>
            <person name="Wang J."/>
            <person name="Gasser R.B."/>
        </authorList>
    </citation>
    <scope>NUCLEOTIDE SEQUENCE [LARGE SCALE GENOMIC DNA]</scope>
</reference>
<dbReference type="Pfam" id="PF02902">
    <property type="entry name" value="Peptidase_C48"/>
    <property type="match status" value="1"/>
</dbReference>
<proteinExistence type="inferred from homology"/>
<dbReference type="KEGG" id="ovi:T265_07009"/>
<evidence type="ECO:0000259" key="5">
    <source>
        <dbReference type="PROSITE" id="PS50600"/>
    </source>
</evidence>
<dbReference type="PANTHER" id="PTHR46468">
    <property type="entry name" value="SENTRIN-SPECIFIC PROTEASE 8"/>
    <property type="match status" value="1"/>
</dbReference>
<dbReference type="RefSeq" id="XP_009170694.1">
    <property type="nucleotide sequence ID" value="XM_009172430.1"/>
</dbReference>
<sequence>MGIILDFHDCLLRDEDLVTLNEGEWVNDNIIQFAMEYLRRTLLATVDNVLLVDPAVTQIVKLADARSVAMVLDSLNCKHIDWIFYAINDSLSTTSSGGTHWSLLVMSPTHEKSYHLDSLPSEGNYGCALKIADAMAEHCDRSGLRTVLQTNVAKQRNSWDCGLYVIVFLEILCKNLFETKGSALMLDSVASESVSSSVLSKRSVLKKLIAKLSSADN</sequence>
<organism evidence="6 7">
    <name type="scientific">Opisthorchis viverrini</name>
    <name type="common">Southeast Asian liver fluke</name>
    <dbReference type="NCBI Taxonomy" id="6198"/>
    <lineage>
        <taxon>Eukaryota</taxon>
        <taxon>Metazoa</taxon>
        <taxon>Spiralia</taxon>
        <taxon>Lophotrochozoa</taxon>
        <taxon>Platyhelminthes</taxon>
        <taxon>Trematoda</taxon>
        <taxon>Digenea</taxon>
        <taxon>Opisthorchiida</taxon>
        <taxon>Opisthorchiata</taxon>
        <taxon>Opisthorchiidae</taxon>
        <taxon>Opisthorchis</taxon>
    </lineage>
</organism>
<evidence type="ECO:0000256" key="2">
    <source>
        <dbReference type="ARBA" id="ARBA00022670"/>
    </source>
</evidence>
<dbReference type="EMBL" id="KL596773">
    <property type="protein sequence ID" value="KER25550.1"/>
    <property type="molecule type" value="Genomic_DNA"/>
</dbReference>
<keyword evidence="4" id="KW-0788">Thiol protease</keyword>
<dbReference type="GO" id="GO:0008234">
    <property type="term" value="F:cysteine-type peptidase activity"/>
    <property type="evidence" value="ECO:0007669"/>
    <property type="project" value="UniProtKB-KW"/>
</dbReference>
<keyword evidence="2" id="KW-0645">Protease</keyword>
<dbReference type="InterPro" id="IPR044613">
    <property type="entry name" value="Nep1/2-like"/>
</dbReference>
<evidence type="ECO:0000256" key="3">
    <source>
        <dbReference type="ARBA" id="ARBA00022801"/>
    </source>
</evidence>
<feature type="domain" description="Ubiquitin-like protease family profile" evidence="5">
    <location>
        <begin position="10"/>
        <end position="172"/>
    </location>
</feature>
<keyword evidence="7" id="KW-1185">Reference proteome</keyword>
<keyword evidence="3" id="KW-0378">Hydrolase</keyword>
<accession>A0A074ZQE1</accession>
<dbReference type="CTD" id="20321188"/>
<dbReference type="GO" id="GO:0000338">
    <property type="term" value="P:protein deneddylation"/>
    <property type="evidence" value="ECO:0007669"/>
    <property type="project" value="TreeGrafter"/>
</dbReference>
<dbReference type="GeneID" id="20321188"/>
<dbReference type="Gene3D" id="3.40.395.10">
    <property type="entry name" value="Adenoviral Proteinase, Chain A"/>
    <property type="match status" value="1"/>
</dbReference>
<comment type="similarity">
    <text evidence="1">Belongs to the peptidase C48 family.</text>
</comment>
<dbReference type="STRING" id="6198.A0A074ZQE1"/>
<dbReference type="SUPFAM" id="SSF54001">
    <property type="entry name" value="Cysteine proteinases"/>
    <property type="match status" value="1"/>
</dbReference>
<dbReference type="InterPro" id="IPR038765">
    <property type="entry name" value="Papain-like_cys_pep_sf"/>
</dbReference>
<dbReference type="InterPro" id="IPR003653">
    <property type="entry name" value="Peptidase_C48_C"/>
</dbReference>
<dbReference type="PANTHER" id="PTHR46468:SF1">
    <property type="entry name" value="SENTRIN-SPECIFIC PROTEASE 8"/>
    <property type="match status" value="1"/>
</dbReference>
<name>A0A074ZQE1_OPIVI</name>
<evidence type="ECO:0000256" key="4">
    <source>
        <dbReference type="ARBA" id="ARBA00022807"/>
    </source>
</evidence>
<protein>
    <recommendedName>
        <fullName evidence="5">Ubiquitin-like protease family profile domain-containing protein</fullName>
    </recommendedName>
</protein>
<evidence type="ECO:0000256" key="1">
    <source>
        <dbReference type="ARBA" id="ARBA00005234"/>
    </source>
</evidence>
<dbReference type="PROSITE" id="PS50600">
    <property type="entry name" value="ULP_PROTEASE"/>
    <property type="match status" value="1"/>
</dbReference>
<evidence type="ECO:0000313" key="6">
    <source>
        <dbReference type="EMBL" id="KER25550.1"/>
    </source>
</evidence>